<reference evidence="2" key="1">
    <citation type="journal article" date="2014" name="Int. J. Syst. Evol. Microbiol.">
        <title>Complete genome sequence of Corynebacterium casei LMG S-19264T (=DSM 44701T), isolated from a smear-ripened cheese.</title>
        <authorList>
            <consortium name="US DOE Joint Genome Institute (JGI-PGF)"/>
            <person name="Walter F."/>
            <person name="Albersmeier A."/>
            <person name="Kalinowski J."/>
            <person name="Ruckert C."/>
        </authorList>
    </citation>
    <scope>NUCLEOTIDE SEQUENCE</scope>
    <source>
        <strain evidence="2">KCTC 42650</strain>
    </source>
</reference>
<keyword evidence="1" id="KW-0472">Membrane</keyword>
<protein>
    <submittedName>
        <fullName evidence="2">Uncharacterized protein</fullName>
    </submittedName>
</protein>
<feature type="transmembrane region" description="Helical" evidence="1">
    <location>
        <begin position="38"/>
        <end position="58"/>
    </location>
</feature>
<keyword evidence="3" id="KW-1185">Reference proteome</keyword>
<evidence type="ECO:0000256" key="1">
    <source>
        <dbReference type="SAM" id="Phobius"/>
    </source>
</evidence>
<dbReference type="EMBL" id="BNCJ01000001">
    <property type="protein sequence ID" value="GHF33379.1"/>
    <property type="molecule type" value="Genomic_DNA"/>
</dbReference>
<dbReference type="AlphaFoldDB" id="A0A8J3GT96"/>
<comment type="caution">
    <text evidence="2">The sequence shown here is derived from an EMBL/GenBank/DDBJ whole genome shotgun (WGS) entry which is preliminary data.</text>
</comment>
<feature type="transmembrane region" description="Helical" evidence="1">
    <location>
        <begin position="6"/>
        <end position="26"/>
    </location>
</feature>
<keyword evidence="1" id="KW-0812">Transmembrane</keyword>
<evidence type="ECO:0000313" key="3">
    <source>
        <dbReference type="Proteomes" id="UP000626220"/>
    </source>
</evidence>
<sequence>MTAPEIISFLAGGALLVMSVFVMFAYRPGGDRVDSGPSLLALAIWIGFFAAAVNTAYWQIFGTISVAAGWLTPEQLRAGGKYADLLFKGGGAFAGWLHLKAMHQSLDPEDRPYWSVLEMSFYPRRRLCLRTLARILNRVPK</sequence>
<gene>
    <name evidence="2" type="ORF">GCM10017056_00990</name>
</gene>
<accession>A0A8J3GT96</accession>
<name>A0A8J3GT96_9RHOB</name>
<dbReference type="Proteomes" id="UP000626220">
    <property type="component" value="Unassembled WGS sequence"/>
</dbReference>
<reference evidence="2" key="2">
    <citation type="submission" date="2020-09" db="EMBL/GenBank/DDBJ databases">
        <authorList>
            <person name="Sun Q."/>
            <person name="Kim S."/>
        </authorList>
    </citation>
    <scope>NUCLEOTIDE SEQUENCE</scope>
    <source>
        <strain evidence="2">KCTC 42650</strain>
    </source>
</reference>
<dbReference type="RefSeq" id="WP_189678069.1">
    <property type="nucleotide sequence ID" value="NZ_BNCJ01000001.1"/>
</dbReference>
<evidence type="ECO:0000313" key="2">
    <source>
        <dbReference type="EMBL" id="GHF33379.1"/>
    </source>
</evidence>
<keyword evidence="1" id="KW-1133">Transmembrane helix</keyword>
<proteinExistence type="predicted"/>
<organism evidence="2 3">
    <name type="scientific">Seohaeicola zhoushanensis</name>
    <dbReference type="NCBI Taxonomy" id="1569283"/>
    <lineage>
        <taxon>Bacteria</taxon>
        <taxon>Pseudomonadati</taxon>
        <taxon>Pseudomonadota</taxon>
        <taxon>Alphaproteobacteria</taxon>
        <taxon>Rhodobacterales</taxon>
        <taxon>Roseobacteraceae</taxon>
        <taxon>Seohaeicola</taxon>
    </lineage>
</organism>